<feature type="DNA-binding region" description="H-T-H motif" evidence="4">
    <location>
        <begin position="68"/>
        <end position="87"/>
    </location>
</feature>
<dbReference type="InterPro" id="IPR036271">
    <property type="entry name" value="Tet_transcr_reg_TetR-rel_C_sf"/>
</dbReference>
<dbReference type="PANTHER" id="PTHR30055">
    <property type="entry name" value="HTH-TYPE TRANSCRIPTIONAL REGULATOR RUTR"/>
    <property type="match status" value="1"/>
</dbReference>
<keyword evidence="7" id="KW-1185">Reference proteome</keyword>
<dbReference type="PROSITE" id="PS50977">
    <property type="entry name" value="HTH_TETR_2"/>
    <property type="match status" value="1"/>
</dbReference>
<dbReference type="InterPro" id="IPR050109">
    <property type="entry name" value="HTH-type_TetR-like_transc_reg"/>
</dbReference>
<evidence type="ECO:0000313" key="6">
    <source>
        <dbReference type="EMBL" id="RAP77017.1"/>
    </source>
</evidence>
<dbReference type="InterPro" id="IPR001647">
    <property type="entry name" value="HTH_TetR"/>
</dbReference>
<evidence type="ECO:0000256" key="4">
    <source>
        <dbReference type="PROSITE-ProRule" id="PRU00335"/>
    </source>
</evidence>
<dbReference type="Pfam" id="PF00440">
    <property type="entry name" value="TetR_N"/>
    <property type="match status" value="1"/>
</dbReference>
<dbReference type="Proteomes" id="UP000249260">
    <property type="component" value="Unassembled WGS sequence"/>
</dbReference>
<protein>
    <recommendedName>
        <fullName evidence="5">HTH tetR-type domain-containing protein</fullName>
    </recommendedName>
</protein>
<dbReference type="AlphaFoldDB" id="A0A328U2J6"/>
<dbReference type="Gene3D" id="1.10.357.10">
    <property type="entry name" value="Tetracycline Repressor, domain 2"/>
    <property type="match status" value="1"/>
</dbReference>
<accession>A0A328U2J6</accession>
<organism evidence="6 7">
    <name type="scientific">Paenibacillus montanisoli</name>
    <dbReference type="NCBI Taxonomy" id="2081970"/>
    <lineage>
        <taxon>Bacteria</taxon>
        <taxon>Bacillati</taxon>
        <taxon>Bacillota</taxon>
        <taxon>Bacilli</taxon>
        <taxon>Bacillales</taxon>
        <taxon>Paenibacillaceae</taxon>
        <taxon>Paenibacillus</taxon>
    </lineage>
</organism>
<gene>
    <name evidence="6" type="ORF">DL346_00480</name>
</gene>
<evidence type="ECO:0000256" key="3">
    <source>
        <dbReference type="ARBA" id="ARBA00023163"/>
    </source>
</evidence>
<reference evidence="6 7" key="1">
    <citation type="submission" date="2018-06" db="EMBL/GenBank/DDBJ databases">
        <title>Paenibacillus montanisoli sp. nov., isolated from mountain area soil.</title>
        <authorList>
            <person name="Wu M."/>
        </authorList>
    </citation>
    <scope>NUCLEOTIDE SEQUENCE [LARGE SCALE GENOMIC DNA]</scope>
    <source>
        <strain evidence="6 7">RA17</strain>
    </source>
</reference>
<name>A0A328U2J6_9BACL</name>
<dbReference type="PANTHER" id="PTHR30055:SF234">
    <property type="entry name" value="HTH-TYPE TRANSCRIPTIONAL REGULATOR BETI"/>
    <property type="match status" value="1"/>
</dbReference>
<evidence type="ECO:0000259" key="5">
    <source>
        <dbReference type="PROSITE" id="PS50977"/>
    </source>
</evidence>
<dbReference type="PRINTS" id="PR00455">
    <property type="entry name" value="HTHTETR"/>
</dbReference>
<keyword evidence="3" id="KW-0804">Transcription</keyword>
<sequence length="244" mass="28649">MTPSLRVCPRSAFNSGNLLNFIHARYTPCIIEPCFGSGDRAMRKQTTRHRILEEAEKQFIHQGIANVQMKDVASAININRRTLYRYYPSKDELAFEIEIMVLKQIQDYLTIDIDDTNGKTGFEKVKAYFFQVNLDKIKEQIKFTAEFDRYFQGNYPNPELEQSFIEALNPNHDPLFQYIRDGIEDGSIRDDRTAEELYHFISQSFLSLFQRLILRENHLKHEHCDNIDFAQLFRTIILDGIRAP</sequence>
<keyword evidence="1" id="KW-0805">Transcription regulation</keyword>
<evidence type="ECO:0000313" key="7">
    <source>
        <dbReference type="Proteomes" id="UP000249260"/>
    </source>
</evidence>
<dbReference type="InterPro" id="IPR009057">
    <property type="entry name" value="Homeodomain-like_sf"/>
</dbReference>
<dbReference type="GO" id="GO:0000976">
    <property type="term" value="F:transcription cis-regulatory region binding"/>
    <property type="evidence" value="ECO:0007669"/>
    <property type="project" value="TreeGrafter"/>
</dbReference>
<dbReference type="OrthoDB" id="118249at2"/>
<comment type="caution">
    <text evidence="6">The sequence shown here is derived from an EMBL/GenBank/DDBJ whole genome shotgun (WGS) entry which is preliminary data.</text>
</comment>
<dbReference type="SUPFAM" id="SSF48498">
    <property type="entry name" value="Tetracyclin repressor-like, C-terminal domain"/>
    <property type="match status" value="1"/>
</dbReference>
<evidence type="ECO:0000256" key="1">
    <source>
        <dbReference type="ARBA" id="ARBA00023015"/>
    </source>
</evidence>
<dbReference type="EMBL" id="QLUW01000001">
    <property type="protein sequence ID" value="RAP77017.1"/>
    <property type="molecule type" value="Genomic_DNA"/>
</dbReference>
<keyword evidence="2 4" id="KW-0238">DNA-binding</keyword>
<proteinExistence type="predicted"/>
<evidence type="ECO:0000256" key="2">
    <source>
        <dbReference type="ARBA" id="ARBA00023125"/>
    </source>
</evidence>
<dbReference type="GO" id="GO:0003700">
    <property type="term" value="F:DNA-binding transcription factor activity"/>
    <property type="evidence" value="ECO:0007669"/>
    <property type="project" value="TreeGrafter"/>
</dbReference>
<dbReference type="SUPFAM" id="SSF46689">
    <property type="entry name" value="Homeodomain-like"/>
    <property type="match status" value="1"/>
</dbReference>
<feature type="domain" description="HTH tetR-type" evidence="5">
    <location>
        <begin position="45"/>
        <end position="105"/>
    </location>
</feature>